<sequence length="295" mass="33350">MLDSANTPLWQWHNDGTLDLYALAGLLSFSSLDVFRPRAWVRSVGADGKDTVWPVTRSVINEYLADQDRTRVRRLRVYAMRRTVVSEQIDIATRKHKKLGIHLNWDQGTAITDTEFLTLEIKEKSEYAFSIADQHQGLFVIRRGLRTGEGSGEECTALALALFQITEGNHGNTEGRDLFSPCANFGRTDSCCATLSVMPGENGTGSSVVYRETWPSLVFRYVLAHELGHYFGLCHYGHDGLQNIMYTAAKDEHLSMLDIGLLNVYMQGEPEFTQDDGRNCWRFIVNQLQCCLELD</sequence>
<dbReference type="InterPro" id="IPR024079">
    <property type="entry name" value="MetalloPept_cat_dom_sf"/>
</dbReference>
<keyword evidence="2" id="KW-1185">Reference proteome</keyword>
<dbReference type="PATRIC" id="fig|1349767.4.peg.4262"/>
<evidence type="ECO:0000313" key="1">
    <source>
        <dbReference type="EMBL" id="CDG83157.1"/>
    </source>
</evidence>
<dbReference type="Gene3D" id="3.40.390.10">
    <property type="entry name" value="Collagenase (Catalytic Domain)"/>
    <property type="match status" value="1"/>
</dbReference>
<dbReference type="Proteomes" id="UP000027604">
    <property type="component" value="Chromosome I"/>
</dbReference>
<organism evidence="1 2">
    <name type="scientific">Janthinobacterium agaricidamnosum NBRC 102515 = DSM 9628</name>
    <dbReference type="NCBI Taxonomy" id="1349767"/>
    <lineage>
        <taxon>Bacteria</taxon>
        <taxon>Pseudomonadati</taxon>
        <taxon>Pseudomonadota</taxon>
        <taxon>Betaproteobacteria</taxon>
        <taxon>Burkholderiales</taxon>
        <taxon>Oxalobacteraceae</taxon>
        <taxon>Janthinobacterium</taxon>
    </lineage>
</organism>
<name>W0V7B2_9BURK</name>
<proteinExistence type="predicted"/>
<evidence type="ECO:0000313" key="2">
    <source>
        <dbReference type="Proteomes" id="UP000027604"/>
    </source>
</evidence>
<dbReference type="KEGG" id="jag:GJA_2526"/>
<dbReference type="EMBL" id="HG322949">
    <property type="protein sequence ID" value="CDG83157.1"/>
    <property type="molecule type" value="Genomic_DNA"/>
</dbReference>
<accession>W0V7B2</accession>
<dbReference type="HOGENOM" id="CLU_942601_0_0_4"/>
<dbReference type="AlphaFoldDB" id="W0V7B2"/>
<protein>
    <submittedName>
        <fullName evidence="1">Uncharacterized protein</fullName>
    </submittedName>
</protein>
<dbReference type="GO" id="GO:0008237">
    <property type="term" value="F:metallopeptidase activity"/>
    <property type="evidence" value="ECO:0007669"/>
    <property type="project" value="InterPro"/>
</dbReference>
<gene>
    <name evidence="1" type="ORF">GJA_2526</name>
</gene>
<reference evidence="1 2" key="1">
    <citation type="journal article" date="2015" name="Genome Announc.">
        <title>Genome Sequence of Mushroom Soft-Rot Pathogen Janthinobacterium agaricidamnosum.</title>
        <authorList>
            <person name="Graupner K."/>
            <person name="Lackner G."/>
            <person name="Hertweck C."/>
        </authorList>
    </citation>
    <scope>NUCLEOTIDE SEQUENCE [LARGE SCALE GENOMIC DNA]</scope>
    <source>
        <strain evidence="2">NBRC 102515 / DSM 9628</strain>
    </source>
</reference>
<dbReference type="SUPFAM" id="SSF55486">
    <property type="entry name" value="Metalloproteases ('zincins'), catalytic domain"/>
    <property type="match status" value="1"/>
</dbReference>